<comment type="caution">
    <text evidence="10">The sequence shown here is derived from an EMBL/GenBank/DDBJ whole genome shotgun (WGS) entry which is preliminary data.</text>
</comment>
<evidence type="ECO:0000256" key="1">
    <source>
        <dbReference type="ARBA" id="ARBA00001913"/>
    </source>
</evidence>
<evidence type="ECO:0000256" key="7">
    <source>
        <dbReference type="PIRSR" id="PIRSR601382-2"/>
    </source>
</evidence>
<dbReference type="InterPro" id="IPR001382">
    <property type="entry name" value="Glyco_hydro_47"/>
</dbReference>
<dbReference type="EMBL" id="LCWF01000150">
    <property type="protein sequence ID" value="KKY16986.1"/>
    <property type="molecule type" value="Genomic_DNA"/>
</dbReference>
<evidence type="ECO:0000256" key="2">
    <source>
        <dbReference type="ARBA" id="ARBA00004922"/>
    </source>
</evidence>
<dbReference type="GO" id="GO:0005975">
    <property type="term" value="P:carbohydrate metabolic process"/>
    <property type="evidence" value="ECO:0007669"/>
    <property type="project" value="InterPro"/>
</dbReference>
<evidence type="ECO:0000256" key="6">
    <source>
        <dbReference type="PIRSR" id="PIRSR601382-1"/>
    </source>
</evidence>
<dbReference type="InterPro" id="IPR036026">
    <property type="entry name" value="Seven-hairpin_glycosidases"/>
</dbReference>
<feature type="active site" evidence="6">
    <location>
        <position position="200"/>
    </location>
</feature>
<feature type="disulfide bond" evidence="8">
    <location>
        <begin position="272"/>
        <end position="301"/>
    </location>
</feature>
<proteinExistence type="inferred from homology"/>
<comment type="cofactor">
    <cofactor evidence="1 7">
        <name>Ca(2+)</name>
        <dbReference type="ChEBI" id="CHEBI:29108"/>
    </cofactor>
</comment>
<dbReference type="Pfam" id="PF01532">
    <property type="entry name" value="Glyco_hydro_47"/>
    <property type="match status" value="1"/>
</dbReference>
<evidence type="ECO:0000256" key="4">
    <source>
        <dbReference type="ARBA" id="ARBA00022801"/>
    </source>
</evidence>
<keyword evidence="7" id="KW-0479">Metal-binding</keyword>
<sequence>MEDELAPVSGGTRKTFGGWAATLVDTLDTLHIMGLQEDFDIAVSEIESLDFGKPDAEELNTFETTIRYLGGFLSAYDLSDDPLLLDKAVEVGEMLYVTFDTPNRMPMTRWQWRQSTGGFGVQKASPNTLVAEIGSLTVEFTRLSQLTNNPKWFDAVQRISKIFYEQQNYTRLPGMFPVLVDAEYSDLTEDSAFTLGGMADSLYEYFPKEYALLGGLDLMYRHLYVRSMDTAIRYAFFRPMVPTEDDILISGNVRAEDEEHPRLDSQGQHLACFAGGMLALGGRLFDLPSHVELGSKLTHGCIWAYENSPLGIMPESFHMAPCPSSSPKSAVTSCPWNETYYHEILMSRTGHDTTQTPSSIISAKRLPPGFTDIGDRRYILRPEAIESIFILYRITGDPALRETAWKMFETIDKHTKTPFANAGIDDVTDDHPTLIDRMESFWTAETLKYFYLIFSDPNLISLDDYVLNTEAHPFKRPKSKSDSKEGKTL</sequence>
<feature type="binding site" evidence="7">
    <location>
        <position position="469"/>
    </location>
    <ligand>
        <name>Ca(2+)</name>
        <dbReference type="ChEBI" id="CHEBI:29108"/>
    </ligand>
</feature>
<feature type="active site" evidence="6">
    <location>
        <position position="383"/>
    </location>
</feature>
<feature type="active site" description="Proton donor" evidence="6">
    <location>
        <position position="63"/>
    </location>
</feature>
<dbReference type="PRINTS" id="PR00747">
    <property type="entry name" value="GLYHDRLASE47"/>
</dbReference>
<organism evidence="10 11">
    <name type="scientific">Phaeomoniella chlamydospora</name>
    <name type="common">Phaeoacremonium chlamydosporum</name>
    <dbReference type="NCBI Taxonomy" id="158046"/>
    <lineage>
        <taxon>Eukaryota</taxon>
        <taxon>Fungi</taxon>
        <taxon>Dikarya</taxon>
        <taxon>Ascomycota</taxon>
        <taxon>Pezizomycotina</taxon>
        <taxon>Eurotiomycetes</taxon>
        <taxon>Chaetothyriomycetidae</taxon>
        <taxon>Phaeomoniellales</taxon>
        <taxon>Phaeomoniellaceae</taxon>
        <taxon>Phaeomoniella</taxon>
    </lineage>
</organism>
<dbReference type="InterPro" id="IPR012341">
    <property type="entry name" value="6hp_glycosidase-like_sf"/>
</dbReference>
<comment type="similarity">
    <text evidence="3 9">Belongs to the glycosyl hydrolase 47 family.</text>
</comment>
<evidence type="ECO:0000313" key="10">
    <source>
        <dbReference type="EMBL" id="KKY16986.1"/>
    </source>
</evidence>
<dbReference type="GO" id="GO:0004571">
    <property type="term" value="F:mannosyl-oligosaccharide 1,2-alpha-mannosidase activity"/>
    <property type="evidence" value="ECO:0007669"/>
    <property type="project" value="InterPro"/>
</dbReference>
<dbReference type="FunFam" id="1.50.10.10:FF:000037">
    <property type="entry name" value="alpha-1,2-Mannosidase"/>
    <property type="match status" value="1"/>
</dbReference>
<comment type="pathway">
    <text evidence="2">Protein modification; protein glycosylation.</text>
</comment>
<keyword evidence="5 8" id="KW-1015">Disulfide bond</keyword>
<dbReference type="PANTHER" id="PTHR11742">
    <property type="entry name" value="MANNOSYL-OLIGOSACCHARIDE ALPHA-1,2-MANNOSIDASE-RELATED"/>
    <property type="match status" value="1"/>
</dbReference>
<dbReference type="UniPathway" id="UPA00378"/>
<dbReference type="GO" id="GO:0036503">
    <property type="term" value="P:ERAD pathway"/>
    <property type="evidence" value="ECO:0007669"/>
    <property type="project" value="UniProtKB-ARBA"/>
</dbReference>
<evidence type="ECO:0000256" key="9">
    <source>
        <dbReference type="RuleBase" id="RU361193"/>
    </source>
</evidence>
<keyword evidence="9" id="KW-0326">Glycosidase</keyword>
<dbReference type="GO" id="GO:0005783">
    <property type="term" value="C:endoplasmic reticulum"/>
    <property type="evidence" value="ECO:0007669"/>
    <property type="project" value="TreeGrafter"/>
</dbReference>
<evidence type="ECO:0000313" key="11">
    <source>
        <dbReference type="Proteomes" id="UP000053317"/>
    </source>
</evidence>
<keyword evidence="4 9" id="KW-0378">Hydrolase</keyword>
<reference evidence="10 11" key="2">
    <citation type="submission" date="2015-05" db="EMBL/GenBank/DDBJ databases">
        <authorList>
            <person name="Morales-Cruz A."/>
            <person name="Amrine K.C."/>
            <person name="Cantu D."/>
        </authorList>
    </citation>
    <scope>NUCLEOTIDE SEQUENCE [LARGE SCALE GENOMIC DNA]</scope>
    <source>
        <strain evidence="10">UCRPC4</strain>
    </source>
</reference>
<evidence type="ECO:0000256" key="8">
    <source>
        <dbReference type="PIRSR" id="PIRSR601382-3"/>
    </source>
</evidence>
<keyword evidence="11" id="KW-1185">Reference proteome</keyword>
<keyword evidence="7" id="KW-0106">Calcium</keyword>
<dbReference type="Gene3D" id="1.50.10.10">
    <property type="match status" value="1"/>
</dbReference>
<name>A0A0G2E3S6_PHACM</name>
<dbReference type="OrthoDB" id="8118055at2759"/>
<dbReference type="SUPFAM" id="SSF48225">
    <property type="entry name" value="Seven-hairpin glycosidases"/>
    <property type="match status" value="1"/>
</dbReference>
<dbReference type="GO" id="GO:0016020">
    <property type="term" value="C:membrane"/>
    <property type="evidence" value="ECO:0007669"/>
    <property type="project" value="InterPro"/>
</dbReference>
<protein>
    <recommendedName>
        <fullName evidence="9">alpha-1,2-Mannosidase</fullName>
        <ecNumber evidence="9">3.2.1.-</ecNumber>
    </recommendedName>
</protein>
<evidence type="ECO:0000256" key="3">
    <source>
        <dbReference type="ARBA" id="ARBA00007658"/>
    </source>
</evidence>
<accession>A0A0G2E3S6</accession>
<gene>
    <name evidence="10" type="ORF">UCRPC4_g05710</name>
</gene>
<dbReference type="PANTHER" id="PTHR11742:SF103">
    <property type="entry name" value="ENDOPLASMIC RETICULUM MANNOSIDASE MNL2-RELATED"/>
    <property type="match status" value="1"/>
</dbReference>
<dbReference type="Proteomes" id="UP000053317">
    <property type="component" value="Unassembled WGS sequence"/>
</dbReference>
<dbReference type="GO" id="GO:0005509">
    <property type="term" value="F:calcium ion binding"/>
    <property type="evidence" value="ECO:0007669"/>
    <property type="project" value="InterPro"/>
</dbReference>
<dbReference type="AlphaFoldDB" id="A0A0G2E3S6"/>
<feature type="active site" description="Proton donor" evidence="6">
    <location>
        <position position="315"/>
    </location>
</feature>
<dbReference type="InterPro" id="IPR050749">
    <property type="entry name" value="Glycosyl_Hydrolase_47"/>
</dbReference>
<dbReference type="EC" id="3.2.1.-" evidence="9"/>
<reference evidence="10 11" key="1">
    <citation type="submission" date="2015-05" db="EMBL/GenBank/DDBJ databases">
        <title>Distinctive expansion of gene families associated with plant cell wall degradation and secondary metabolism in the genomes of grapevine trunk pathogens.</title>
        <authorList>
            <person name="Lawrence D.P."/>
            <person name="Travadon R."/>
            <person name="Rolshausen P.E."/>
            <person name="Baumgartner K."/>
        </authorList>
    </citation>
    <scope>NUCLEOTIDE SEQUENCE [LARGE SCALE GENOMIC DNA]</scope>
    <source>
        <strain evidence="10">UCRPC4</strain>
    </source>
</reference>
<evidence type="ECO:0000256" key="5">
    <source>
        <dbReference type="ARBA" id="ARBA00023157"/>
    </source>
</evidence>